<reference evidence="10" key="1">
    <citation type="submission" date="2017-09" db="EMBL/GenBank/DDBJ databases">
        <title>Depth-based differentiation of microbial function through sediment-hosted aquifers and enrichment of novel symbionts in the deep terrestrial subsurface.</title>
        <authorList>
            <person name="Probst A.J."/>
            <person name="Ladd B."/>
            <person name="Jarett J.K."/>
            <person name="Geller-Mcgrath D.E."/>
            <person name="Sieber C.M.K."/>
            <person name="Emerson J.B."/>
            <person name="Anantharaman K."/>
            <person name="Thomas B.C."/>
            <person name="Malmstrom R."/>
            <person name="Stieglmeier M."/>
            <person name="Klingl A."/>
            <person name="Woyke T."/>
            <person name="Ryan C.M."/>
            <person name="Banfield J.F."/>
        </authorList>
    </citation>
    <scope>NUCLEOTIDE SEQUENCE [LARGE SCALE GENOMIC DNA]</scope>
</reference>
<dbReference type="Proteomes" id="UP000229362">
    <property type="component" value="Unassembled WGS sequence"/>
</dbReference>
<dbReference type="InterPro" id="IPR002132">
    <property type="entry name" value="Ribosomal_uL5"/>
</dbReference>
<accession>A0A2M6W033</accession>
<organism evidence="9 10">
    <name type="scientific">Candidatus Magasanikbacteria bacterium CG10_big_fil_rev_8_21_14_0_10_43_6</name>
    <dbReference type="NCBI Taxonomy" id="1974650"/>
    <lineage>
        <taxon>Bacteria</taxon>
        <taxon>Candidatus Magasanikiibacteriota</taxon>
    </lineage>
</organism>
<comment type="function">
    <text evidence="5">This is 1 of the proteins that bind and probably mediate the attachment of the 5S RNA into the large ribosomal subunit, where it forms part of the central protuberance. In the 70S ribosome it contacts protein S13 of the 30S subunit (bridge B1b), connecting the 2 subunits; this bridge is implicated in subunit movement. Contacts the P site tRNA; the 5S rRNA and some of its associated proteins might help stabilize positioning of ribosome-bound tRNAs.</text>
</comment>
<evidence type="ECO:0000256" key="5">
    <source>
        <dbReference type="HAMAP-Rule" id="MF_01333"/>
    </source>
</evidence>
<gene>
    <name evidence="5" type="primary">rplE</name>
    <name evidence="9" type="ORF">COU33_04685</name>
</gene>
<evidence type="ECO:0000313" key="9">
    <source>
        <dbReference type="EMBL" id="PIT86164.1"/>
    </source>
</evidence>
<dbReference type="GO" id="GO:0019843">
    <property type="term" value="F:rRNA binding"/>
    <property type="evidence" value="ECO:0007669"/>
    <property type="project" value="UniProtKB-UniRule"/>
</dbReference>
<evidence type="ECO:0000256" key="4">
    <source>
        <dbReference type="ARBA" id="ARBA00035245"/>
    </source>
</evidence>
<feature type="domain" description="Large ribosomal subunit protein uL5 N-terminal" evidence="7">
    <location>
        <begin position="25"/>
        <end position="81"/>
    </location>
</feature>
<dbReference type="FunFam" id="3.30.1440.10:FF:000001">
    <property type="entry name" value="50S ribosomal protein L5"/>
    <property type="match status" value="1"/>
</dbReference>
<dbReference type="PANTHER" id="PTHR11994">
    <property type="entry name" value="60S RIBOSOMAL PROTEIN L11-RELATED"/>
    <property type="match status" value="1"/>
</dbReference>
<dbReference type="InterPro" id="IPR022803">
    <property type="entry name" value="Ribosomal_uL5_dom_sf"/>
</dbReference>
<proteinExistence type="inferred from homology"/>
<dbReference type="AlphaFoldDB" id="A0A2M6W033"/>
<evidence type="ECO:0000256" key="3">
    <source>
        <dbReference type="ARBA" id="ARBA00023274"/>
    </source>
</evidence>
<dbReference type="Pfam" id="PF00281">
    <property type="entry name" value="Ribosomal_L5"/>
    <property type="match status" value="1"/>
</dbReference>
<dbReference type="InterPro" id="IPR020930">
    <property type="entry name" value="Ribosomal_uL5_bac-type"/>
</dbReference>
<evidence type="ECO:0000259" key="7">
    <source>
        <dbReference type="Pfam" id="PF00281"/>
    </source>
</evidence>
<dbReference type="Gene3D" id="3.30.1440.10">
    <property type="match status" value="1"/>
</dbReference>
<dbReference type="InterPro" id="IPR031310">
    <property type="entry name" value="Ribosomal_uL5_N"/>
</dbReference>
<dbReference type="Pfam" id="PF00673">
    <property type="entry name" value="Ribosomal_L5_C"/>
    <property type="match status" value="1"/>
</dbReference>
<dbReference type="HAMAP" id="MF_01333_B">
    <property type="entry name" value="Ribosomal_uL5_B"/>
    <property type="match status" value="1"/>
</dbReference>
<keyword evidence="5" id="KW-0820">tRNA-binding</keyword>
<keyword evidence="5" id="KW-0699">rRNA-binding</keyword>
<name>A0A2M6W033_9BACT</name>
<dbReference type="GO" id="GO:0005840">
    <property type="term" value="C:ribosome"/>
    <property type="evidence" value="ECO:0007669"/>
    <property type="project" value="UniProtKB-KW"/>
</dbReference>
<evidence type="ECO:0000313" key="10">
    <source>
        <dbReference type="Proteomes" id="UP000229362"/>
    </source>
</evidence>
<keyword evidence="3 5" id="KW-0687">Ribonucleoprotein</keyword>
<feature type="domain" description="Large ribosomal subunit protein uL5 C-terminal" evidence="8">
    <location>
        <begin position="86"/>
        <end position="178"/>
    </location>
</feature>
<dbReference type="GO" id="GO:0006412">
    <property type="term" value="P:translation"/>
    <property type="evidence" value="ECO:0007669"/>
    <property type="project" value="UniProtKB-UniRule"/>
</dbReference>
<keyword evidence="5" id="KW-0694">RNA-binding</keyword>
<evidence type="ECO:0000256" key="1">
    <source>
        <dbReference type="ARBA" id="ARBA00008553"/>
    </source>
</evidence>
<dbReference type="GO" id="GO:1990904">
    <property type="term" value="C:ribonucleoprotein complex"/>
    <property type="evidence" value="ECO:0007669"/>
    <property type="project" value="UniProtKB-KW"/>
</dbReference>
<dbReference type="EMBL" id="PFBZ01000199">
    <property type="protein sequence ID" value="PIT86164.1"/>
    <property type="molecule type" value="Genomic_DNA"/>
</dbReference>
<comment type="similarity">
    <text evidence="1 5 6">Belongs to the universal ribosomal protein uL5 family.</text>
</comment>
<comment type="subunit">
    <text evidence="5">Part of the 50S ribosomal subunit; part of the 5S rRNA/L5/L18/L25 subcomplex. Contacts the 5S rRNA and the P site tRNA. Forms a bridge to the 30S subunit in the 70S ribosome.</text>
</comment>
<evidence type="ECO:0000256" key="2">
    <source>
        <dbReference type="ARBA" id="ARBA00022980"/>
    </source>
</evidence>
<evidence type="ECO:0000256" key="6">
    <source>
        <dbReference type="RuleBase" id="RU003930"/>
    </source>
</evidence>
<sequence>MESVLYTQYKSEIVPALMEELGYANIMEVPRVEKIVVNVGYGKHVKDAAFIENVEQTLASITGQKPVHNKAKKSISNFKIREGMDIGMSVTLRGKNMYEFLYKIIHLTLPRVRDFRGVSAKAMDRQGSYTLGMKEHIAFPEVTGGNVEKQHGLQVVITTTAKNQQEGMALLKKIGIPFQK</sequence>
<protein>
    <recommendedName>
        <fullName evidence="4 5">Large ribosomal subunit protein uL5</fullName>
    </recommendedName>
</protein>
<dbReference type="NCBIfam" id="NF000585">
    <property type="entry name" value="PRK00010.1"/>
    <property type="match status" value="1"/>
</dbReference>
<dbReference type="PIRSF" id="PIRSF002161">
    <property type="entry name" value="Ribosomal_L5"/>
    <property type="match status" value="1"/>
</dbReference>
<comment type="caution">
    <text evidence="9">The sequence shown here is derived from an EMBL/GenBank/DDBJ whole genome shotgun (WGS) entry which is preliminary data.</text>
</comment>
<dbReference type="SUPFAM" id="SSF55282">
    <property type="entry name" value="RL5-like"/>
    <property type="match status" value="1"/>
</dbReference>
<dbReference type="GO" id="GO:0003735">
    <property type="term" value="F:structural constituent of ribosome"/>
    <property type="evidence" value="ECO:0007669"/>
    <property type="project" value="InterPro"/>
</dbReference>
<evidence type="ECO:0000259" key="8">
    <source>
        <dbReference type="Pfam" id="PF00673"/>
    </source>
</evidence>
<keyword evidence="2 5" id="KW-0689">Ribosomal protein</keyword>
<dbReference type="InterPro" id="IPR031309">
    <property type="entry name" value="Ribosomal_uL5_C"/>
</dbReference>
<dbReference type="GO" id="GO:0000049">
    <property type="term" value="F:tRNA binding"/>
    <property type="evidence" value="ECO:0007669"/>
    <property type="project" value="UniProtKB-UniRule"/>
</dbReference>